<dbReference type="EMBL" id="KN121576">
    <property type="protein sequence ID" value="KFO36004.1"/>
    <property type="molecule type" value="Genomic_DNA"/>
</dbReference>
<proteinExistence type="predicted"/>
<protein>
    <submittedName>
        <fullName evidence="2">Uncharacterized protein</fullName>
    </submittedName>
</protein>
<organism evidence="2 3">
    <name type="scientific">Fukomys damarensis</name>
    <name type="common">Damaraland mole rat</name>
    <name type="synonym">Cryptomys damarensis</name>
    <dbReference type="NCBI Taxonomy" id="885580"/>
    <lineage>
        <taxon>Eukaryota</taxon>
        <taxon>Metazoa</taxon>
        <taxon>Chordata</taxon>
        <taxon>Craniata</taxon>
        <taxon>Vertebrata</taxon>
        <taxon>Euteleostomi</taxon>
        <taxon>Mammalia</taxon>
        <taxon>Eutheria</taxon>
        <taxon>Euarchontoglires</taxon>
        <taxon>Glires</taxon>
        <taxon>Rodentia</taxon>
        <taxon>Hystricomorpha</taxon>
        <taxon>Bathyergidae</taxon>
        <taxon>Fukomys</taxon>
    </lineage>
</organism>
<evidence type="ECO:0000256" key="1">
    <source>
        <dbReference type="SAM" id="MobiDB-lite"/>
    </source>
</evidence>
<evidence type="ECO:0000313" key="3">
    <source>
        <dbReference type="Proteomes" id="UP000028990"/>
    </source>
</evidence>
<dbReference type="Proteomes" id="UP000028990">
    <property type="component" value="Unassembled WGS sequence"/>
</dbReference>
<accession>A0A091DV56</accession>
<reference evidence="2 3" key="1">
    <citation type="submission" date="2013-11" db="EMBL/GenBank/DDBJ databases">
        <title>The Damaraland mole rat (Fukomys damarensis) genome and evolution of African mole rats.</title>
        <authorList>
            <person name="Gladyshev V.N."/>
            <person name="Fang X."/>
        </authorList>
    </citation>
    <scope>NUCLEOTIDE SEQUENCE [LARGE SCALE GENOMIC DNA]</scope>
    <source>
        <tissue evidence="2">Liver</tissue>
    </source>
</reference>
<dbReference type="AlphaFoldDB" id="A0A091DV56"/>
<name>A0A091DV56_FUKDA</name>
<feature type="region of interest" description="Disordered" evidence="1">
    <location>
        <begin position="52"/>
        <end position="94"/>
    </location>
</feature>
<sequence>MGGSLPEGTGLTPRARVPSLRQLRCESQTGMAWPLGLALVLRVLHGSSSFSGTGAYGWPKTPHRGETATNSGDHSKPSLEQLCSARSQPPLTPGLAVLPSQDRVFLPFPSISVIPVIPREHLLRDPRGWEESVVTDEAAEAGRHLSD</sequence>
<gene>
    <name evidence="2" type="ORF">H920_02587</name>
</gene>
<evidence type="ECO:0000313" key="2">
    <source>
        <dbReference type="EMBL" id="KFO36004.1"/>
    </source>
</evidence>
<keyword evidence="3" id="KW-1185">Reference proteome</keyword>